<dbReference type="PANTHER" id="PTHR46361:SF3">
    <property type="entry name" value="ELECTRON CARRIER_ PROTEIN DISULFIDE OXIDOREDUCTASE"/>
    <property type="match status" value="1"/>
</dbReference>
<dbReference type="InterPro" id="IPR044926">
    <property type="entry name" value="RGS_subdomain_2"/>
</dbReference>
<keyword evidence="1" id="KW-0175">Coiled coil</keyword>
<protein>
    <submittedName>
        <fullName evidence="4">Electron carrier/ protein disulfide oxidoreductase</fullName>
    </submittedName>
</protein>
<gene>
    <name evidence="4" type="ORF">M0812_21137</name>
</gene>
<dbReference type="PANTHER" id="PTHR46361">
    <property type="entry name" value="ELECTRON CARRIER/ PROTEIN DISULFIDE OXIDOREDUCTASE"/>
    <property type="match status" value="1"/>
</dbReference>
<feature type="region of interest" description="Disordered" evidence="2">
    <location>
        <begin position="469"/>
        <end position="502"/>
    </location>
</feature>
<evidence type="ECO:0000259" key="3">
    <source>
        <dbReference type="PROSITE" id="PS50132"/>
    </source>
</evidence>
<organism evidence="4 5">
    <name type="scientific">Anaeramoeba flamelloides</name>
    <dbReference type="NCBI Taxonomy" id="1746091"/>
    <lineage>
        <taxon>Eukaryota</taxon>
        <taxon>Metamonada</taxon>
        <taxon>Anaeramoebidae</taxon>
        <taxon>Anaeramoeba</taxon>
    </lineage>
</organism>
<comment type="caution">
    <text evidence="4">The sequence shown here is derived from an EMBL/GenBank/DDBJ whole genome shotgun (WGS) entry which is preliminary data.</text>
</comment>
<feature type="region of interest" description="Disordered" evidence="2">
    <location>
        <begin position="162"/>
        <end position="182"/>
    </location>
</feature>
<dbReference type="Pfam" id="PF04784">
    <property type="entry name" value="DUF547"/>
    <property type="match status" value="1"/>
</dbReference>
<reference evidence="4" key="1">
    <citation type="submission" date="2022-08" db="EMBL/GenBank/DDBJ databases">
        <title>Novel sulphate-reducing endosymbionts in the free-living metamonad Anaeramoeba.</title>
        <authorList>
            <person name="Jerlstrom-Hultqvist J."/>
            <person name="Cepicka I."/>
            <person name="Gallot-Lavallee L."/>
            <person name="Salas-Leiva D."/>
            <person name="Curtis B.A."/>
            <person name="Zahonova K."/>
            <person name="Pipaliya S."/>
            <person name="Dacks J."/>
            <person name="Roger A.J."/>
        </authorList>
    </citation>
    <scope>NUCLEOTIDE SEQUENCE</scope>
    <source>
        <strain evidence="4">Busselton2</strain>
    </source>
</reference>
<sequence>MGNQIDLNQSKQLTIKLFKKQIHKKVTTKKAYFYCDEFGRATEINTAACSILKLNHKNFVGFSVLDHCPKDQAHLGVSTEEYFFSLFQRSIKRDKQQTPKKNQSKKQPENRQTQQKKKVRIILSFLNRLCSSILQSNTFQIQKKEKFDVVENRTFSFLLSEEESKTKNGNDPKDHISKDKQKNVQKKQGFNLIWVELQVQPFSVEGIFYFEVKVRKIEKPSELISKRAKIEEFKKEISKLQKESKTRQKETQRNPLTNEITQINEEIKYKVKAVNENLERNKQKKEEISEIEKEISARNQIVNDPNLEMDSAIYQIGRKTIDVIISDLTFQQKKLFFQIRKLRGLRMSQTFDLKIRTTQLRIEQQYKEKSKINSDYERLDKKINDLEIGLKKIKNSRTIYYLKQPRFVEQEKVKKSINETLEIRKRQADYCLKKIQSRVTLSSVEDEILALQKKLRSIIKKNNGMKSKIKKLQPHPSHKTINKHNHSRNPGHRHGHRHRHSHSYNLLNKKLIGQKSLKRFKSFSIDKDIIFENFKNHLSSSGKVKSQNTNSDTKKDLNTKLNFDQNIDVPFTIESSQLSNNALLPKISKFSEFIQVPIAIDYFKTFLVGIYKQDYLYMLLELKELKKYYTNENAEEICDDFIKKFFLETAPFYIDIPKNIIEDILNEWEVSEYSLTLFDKAEKYIEDLFVEKYFPAFQSTIYYQELQKVKNYDETNNDQYKEGVFISEKKQIGILNGKYFFKGNPRSPNLLLENLLSSLIELLTENFSYSLGIINCEQLSLSEAYKKFQVSSSELQKIRLERLKTLNGPEKTSFFLNLYHTICIHSLIENKIPNSPNSLNRFFKQSKYNLGSFFISLSDIVYRIFHLRKSKKKSTKKKRALLKPLAIDIQDIRINFALISATEQTCHLQVYTPEKLDSQLNYATKHFLTKNITIDTEKKIILLPYIFDQNNFRFFKKKSEIIYLIRNFFDFLDPISLYFYSIKFVKRKIKPIIEFG</sequence>
<dbReference type="Proteomes" id="UP001146793">
    <property type="component" value="Unassembled WGS sequence"/>
</dbReference>
<evidence type="ECO:0000313" key="5">
    <source>
        <dbReference type="Proteomes" id="UP001146793"/>
    </source>
</evidence>
<accession>A0AAV7YU63</accession>
<dbReference type="InterPro" id="IPR006869">
    <property type="entry name" value="DUF547"/>
</dbReference>
<evidence type="ECO:0000256" key="2">
    <source>
        <dbReference type="SAM" id="MobiDB-lite"/>
    </source>
</evidence>
<feature type="coiled-coil region" evidence="1">
    <location>
        <begin position="362"/>
        <end position="396"/>
    </location>
</feature>
<dbReference type="Pfam" id="PF00615">
    <property type="entry name" value="RGS"/>
    <property type="match status" value="1"/>
</dbReference>
<dbReference type="SUPFAM" id="SSF48097">
    <property type="entry name" value="Regulator of G-protein signaling, RGS"/>
    <property type="match status" value="1"/>
</dbReference>
<feature type="domain" description="RGS" evidence="3">
    <location>
        <begin position="589"/>
        <end position="707"/>
    </location>
</feature>
<dbReference type="Gene3D" id="1.10.167.10">
    <property type="entry name" value="Regulator of G-protein Signalling 4, domain 2"/>
    <property type="match status" value="1"/>
</dbReference>
<name>A0AAV7YU63_9EUKA</name>
<evidence type="ECO:0000256" key="1">
    <source>
        <dbReference type="SAM" id="Coils"/>
    </source>
</evidence>
<dbReference type="EMBL" id="JANTQA010000047">
    <property type="protein sequence ID" value="KAJ3432206.1"/>
    <property type="molecule type" value="Genomic_DNA"/>
</dbReference>
<feature type="coiled-coil region" evidence="1">
    <location>
        <begin position="223"/>
        <end position="301"/>
    </location>
</feature>
<dbReference type="InterPro" id="IPR036305">
    <property type="entry name" value="RGS_sf"/>
</dbReference>
<proteinExistence type="predicted"/>
<evidence type="ECO:0000313" key="4">
    <source>
        <dbReference type="EMBL" id="KAJ3432206.1"/>
    </source>
</evidence>
<dbReference type="PROSITE" id="PS50132">
    <property type="entry name" value="RGS"/>
    <property type="match status" value="1"/>
</dbReference>
<dbReference type="InterPro" id="IPR016137">
    <property type="entry name" value="RGS"/>
</dbReference>
<feature type="region of interest" description="Disordered" evidence="2">
    <location>
        <begin position="93"/>
        <end position="116"/>
    </location>
</feature>
<dbReference type="SMART" id="SM00315">
    <property type="entry name" value="RGS"/>
    <property type="match status" value="1"/>
</dbReference>
<dbReference type="AlphaFoldDB" id="A0AAV7YU63"/>